<dbReference type="Proteomes" id="UP000663942">
    <property type="component" value="Chromosome"/>
</dbReference>
<dbReference type="Gene3D" id="3.40.50.2000">
    <property type="entry name" value="Glycogen Phosphorylase B"/>
    <property type="match status" value="2"/>
</dbReference>
<dbReference type="InterPro" id="IPR028098">
    <property type="entry name" value="Glyco_trans_4-like_N"/>
</dbReference>
<keyword evidence="4" id="KW-1185">Reference proteome</keyword>
<dbReference type="PANTHER" id="PTHR12526">
    <property type="entry name" value="GLYCOSYLTRANSFERASE"/>
    <property type="match status" value="1"/>
</dbReference>
<sequence>METVVRTLAHAYAGDDTLRVFCCAGAEDHGDLPVHTLPQRRRPRLKALLAALKAFQPDLIEFHQQVRQAAQIAPHFPQTPLILYRHNALKTSRNPVNRWRYHRDYRRMDGLVFVSESERLNFLRDYPDLGRRAHAVPNPIDTPLWRASPEEREPVIAFAGRAIAEKGLDLVCAALPGVLDRHPDWRAVLMLNDWSMHADWAAPHVEPLARYGDRITVMRSAPLSEVRDVMQRAAIALTPSVWAEPLGLTALEAHAAGAALISSGRGGLREASGPHALYVDDLTPQGLADAIESLIADPARRLAMARAAQTHVLETHAPERRAAQLDALRRQMVRAVRD</sequence>
<evidence type="ECO:0000313" key="3">
    <source>
        <dbReference type="EMBL" id="QTC89572.1"/>
    </source>
</evidence>
<protein>
    <submittedName>
        <fullName evidence="3">Glycosyltransferase family 4 protein</fullName>
    </submittedName>
</protein>
<dbReference type="PANTHER" id="PTHR12526:SF636">
    <property type="entry name" value="BLL3647 PROTEIN"/>
    <property type="match status" value="1"/>
</dbReference>
<feature type="domain" description="Glycosyl transferase family 1" evidence="1">
    <location>
        <begin position="150"/>
        <end position="309"/>
    </location>
</feature>
<proteinExistence type="predicted"/>
<reference evidence="3 4" key="1">
    <citation type="submission" date="2020-09" db="EMBL/GenBank/DDBJ databases">
        <title>Brevundimonas sp. LVF1 isolated from an oligotrophic pond in Goettingen, Germany.</title>
        <authorList>
            <person name="Friedrich I."/>
            <person name="Klassen A."/>
            <person name="Neubauer H."/>
            <person name="Schneider D."/>
            <person name="Hertel R."/>
            <person name="Daniel R."/>
        </authorList>
    </citation>
    <scope>NUCLEOTIDE SEQUENCE [LARGE SCALE GENOMIC DNA]</scope>
    <source>
        <strain evidence="3 4">LVF1</strain>
    </source>
</reference>
<dbReference type="Pfam" id="PF13439">
    <property type="entry name" value="Glyco_transf_4"/>
    <property type="match status" value="1"/>
</dbReference>
<dbReference type="SUPFAM" id="SSF53756">
    <property type="entry name" value="UDP-Glycosyltransferase/glycogen phosphorylase"/>
    <property type="match status" value="1"/>
</dbReference>
<evidence type="ECO:0000313" key="4">
    <source>
        <dbReference type="Proteomes" id="UP000663942"/>
    </source>
</evidence>
<accession>A0ABX7SPC1</accession>
<evidence type="ECO:0000259" key="1">
    <source>
        <dbReference type="Pfam" id="PF00534"/>
    </source>
</evidence>
<evidence type="ECO:0000259" key="2">
    <source>
        <dbReference type="Pfam" id="PF13439"/>
    </source>
</evidence>
<dbReference type="EMBL" id="CP062006">
    <property type="protein sequence ID" value="QTC89572.1"/>
    <property type="molecule type" value="Genomic_DNA"/>
</dbReference>
<name>A0ABX7SPC1_9CAUL</name>
<dbReference type="CDD" id="cd03801">
    <property type="entry name" value="GT4_PimA-like"/>
    <property type="match status" value="1"/>
</dbReference>
<gene>
    <name evidence="3" type="ORF">IFE19_12195</name>
</gene>
<feature type="domain" description="Glycosyltransferase subfamily 4-like N-terminal" evidence="2">
    <location>
        <begin position="1"/>
        <end position="142"/>
    </location>
</feature>
<organism evidence="3 4">
    <name type="scientific">Brevundimonas pondensis</name>
    <dbReference type="NCBI Taxonomy" id="2774189"/>
    <lineage>
        <taxon>Bacteria</taxon>
        <taxon>Pseudomonadati</taxon>
        <taxon>Pseudomonadota</taxon>
        <taxon>Alphaproteobacteria</taxon>
        <taxon>Caulobacterales</taxon>
        <taxon>Caulobacteraceae</taxon>
        <taxon>Brevundimonas</taxon>
    </lineage>
</organism>
<dbReference type="Pfam" id="PF00534">
    <property type="entry name" value="Glycos_transf_1"/>
    <property type="match status" value="1"/>
</dbReference>
<dbReference type="InterPro" id="IPR001296">
    <property type="entry name" value="Glyco_trans_1"/>
</dbReference>